<organism evidence="2 3">
    <name type="scientific">Toxocara canis</name>
    <name type="common">Canine roundworm</name>
    <dbReference type="NCBI Taxonomy" id="6265"/>
    <lineage>
        <taxon>Eukaryota</taxon>
        <taxon>Metazoa</taxon>
        <taxon>Ecdysozoa</taxon>
        <taxon>Nematoda</taxon>
        <taxon>Chromadorea</taxon>
        <taxon>Rhabditida</taxon>
        <taxon>Spirurina</taxon>
        <taxon>Ascaridomorpha</taxon>
        <taxon>Ascaridoidea</taxon>
        <taxon>Toxocaridae</taxon>
        <taxon>Toxocara</taxon>
    </lineage>
</organism>
<reference evidence="3" key="1">
    <citation type="submission" date="2016-06" db="UniProtKB">
        <authorList>
            <consortium name="WormBaseParasite"/>
        </authorList>
    </citation>
    <scope>IDENTIFICATION</scope>
</reference>
<protein>
    <submittedName>
        <fullName evidence="3">Methyltranfer_dom domain-containing protein</fullName>
    </submittedName>
</protein>
<accession>A0A183U2Q3</accession>
<proteinExistence type="predicted"/>
<sequence length="142" mass="15654">LDGRNPGKEDGEIVSDEARWSGFEIGGDFHSGNGEWKGYAAKNPIYFRTKASLRRLSVRRSRFNLLGVPNRCVLPRYGLDHDLIHENKCLVMVEQVDDASCSRIPLLGSSCANHAPREHADGTSHLSSRGSLTSGKRVSVAY</sequence>
<evidence type="ECO:0000256" key="1">
    <source>
        <dbReference type="SAM" id="MobiDB-lite"/>
    </source>
</evidence>
<evidence type="ECO:0000313" key="2">
    <source>
        <dbReference type="Proteomes" id="UP000050794"/>
    </source>
</evidence>
<dbReference type="Proteomes" id="UP000050794">
    <property type="component" value="Unassembled WGS sequence"/>
</dbReference>
<feature type="compositionally biased region" description="Polar residues" evidence="1">
    <location>
        <begin position="124"/>
        <end position="136"/>
    </location>
</feature>
<evidence type="ECO:0000313" key="3">
    <source>
        <dbReference type="WBParaSite" id="TCNE_0000277301-mRNA-1"/>
    </source>
</evidence>
<keyword evidence="2" id="KW-1185">Reference proteome</keyword>
<feature type="region of interest" description="Disordered" evidence="1">
    <location>
        <begin position="118"/>
        <end position="142"/>
    </location>
</feature>
<dbReference type="WBParaSite" id="TCNE_0000277301-mRNA-1">
    <property type="protein sequence ID" value="TCNE_0000277301-mRNA-1"/>
    <property type="gene ID" value="TCNE_0000277301"/>
</dbReference>
<dbReference type="AlphaFoldDB" id="A0A183U2Q3"/>
<name>A0A183U2Q3_TOXCA</name>